<protein>
    <recommendedName>
        <fullName evidence="2">BIG2 domain-containing protein</fullName>
    </recommendedName>
</protein>
<dbReference type="SUPFAM" id="SSF49373">
    <property type="entry name" value="Invasin/intimin cell-adhesion fragments"/>
    <property type="match status" value="2"/>
</dbReference>
<dbReference type="HOGENOM" id="CLU_041399_2_0_9"/>
<dbReference type="Pfam" id="PF02368">
    <property type="entry name" value="Big_2"/>
    <property type="match status" value="2"/>
</dbReference>
<dbReference type="Gene3D" id="2.60.40.1080">
    <property type="match status" value="2"/>
</dbReference>
<feature type="chain" id="PRO_5004015877" description="BIG2 domain-containing protein" evidence="1">
    <location>
        <begin position="33"/>
        <end position="465"/>
    </location>
</feature>
<dbReference type="NCBIfam" id="TIGR01451">
    <property type="entry name" value="B_ant_repeat"/>
    <property type="match status" value="1"/>
</dbReference>
<dbReference type="InterPro" id="IPR008964">
    <property type="entry name" value="Invasin/intimin_cell_adhesion"/>
</dbReference>
<dbReference type="KEGG" id="csr:Cspa_c36350"/>
<dbReference type="Gene3D" id="2.60.40.1170">
    <property type="entry name" value="Mu homology domain, subdomain B"/>
    <property type="match status" value="1"/>
</dbReference>
<dbReference type="eggNOG" id="COG5492">
    <property type="taxonomic scope" value="Bacteria"/>
</dbReference>
<sequence>MKNYFKKFSVMFVMSLMFIGIGMIQNGSTANAATIGQSLTAPESGWRRYDDTDSKIQYIGTWHTSLGTNYYYGGTMNYSLKSENANSSAQFSFYGNELRIIGKRDGNSSIININIDGTNYVSDNTSTSNIWQALIFEKCNLNIGVHNVIITNIGTKHIQIDALDINKDGYLVSYGSSIAIDESSMDLTIGDSSQLTATIAPSGATVTWTSSDSSIGTVDSTGKVTGVAEGTCTITATTPDGLTATCTVTVTKENKSISLNKSTTNLTIDDSETLIATTTPAGINVKWSSSDTSVATVDSNGKVTAIGTGIATIIATTLDGSNLSASCLVTVAPKENDPTAGSEYITNIAHAKGTNTNNPGGDVTIIFHGSSDTTLSLVKTADVKDVWIGDNFTYTLVITNTGTKTAKAVVVNDPAPNHIDFNVSGVTTTQGTVDSSSTSKNIIVNVGDILPGGTVTIKIPSTVIA</sequence>
<evidence type="ECO:0000313" key="4">
    <source>
        <dbReference type="Proteomes" id="UP000011728"/>
    </source>
</evidence>
<organism evidence="3 4">
    <name type="scientific">Clostridium saccharoperbutylacetonicum N1-4(HMT)</name>
    <dbReference type="NCBI Taxonomy" id="931276"/>
    <lineage>
        <taxon>Bacteria</taxon>
        <taxon>Bacillati</taxon>
        <taxon>Bacillota</taxon>
        <taxon>Clostridia</taxon>
        <taxon>Eubacteriales</taxon>
        <taxon>Clostridiaceae</taxon>
        <taxon>Clostridium</taxon>
    </lineage>
</organism>
<evidence type="ECO:0000313" key="3">
    <source>
        <dbReference type="EMBL" id="AGF57396.1"/>
    </source>
</evidence>
<gene>
    <name evidence="3" type="ORF">Cspa_c36350</name>
</gene>
<feature type="domain" description="BIG2" evidence="2">
    <location>
        <begin position="174"/>
        <end position="248"/>
    </location>
</feature>
<feature type="signal peptide" evidence="1">
    <location>
        <begin position="1"/>
        <end position="32"/>
    </location>
</feature>
<dbReference type="RefSeq" id="WP_015393712.1">
    <property type="nucleotide sequence ID" value="NC_020291.1"/>
</dbReference>
<keyword evidence="1" id="KW-0732">Signal</keyword>
<evidence type="ECO:0000259" key="2">
    <source>
        <dbReference type="SMART" id="SM00635"/>
    </source>
</evidence>
<reference evidence="3 4" key="1">
    <citation type="submission" date="2013-02" db="EMBL/GenBank/DDBJ databases">
        <title>Genome sequence of Clostridium saccharoperbutylacetonicum N1-4(HMT).</title>
        <authorList>
            <person name="Poehlein A."/>
            <person name="Daniel R."/>
        </authorList>
    </citation>
    <scope>NUCLEOTIDE SEQUENCE [LARGE SCALE GENOMIC DNA]</scope>
    <source>
        <strain evidence="4">N1-4(HMT)</strain>
    </source>
</reference>
<dbReference type="AlphaFoldDB" id="M1MRL9"/>
<dbReference type="Proteomes" id="UP000011728">
    <property type="component" value="Chromosome"/>
</dbReference>
<proteinExistence type="predicted"/>
<accession>M1MRL9</accession>
<dbReference type="Gene3D" id="2.60.120.260">
    <property type="entry name" value="Galactose-binding domain-like"/>
    <property type="match status" value="1"/>
</dbReference>
<dbReference type="InterPro" id="IPR047589">
    <property type="entry name" value="DUF11_rpt"/>
</dbReference>
<dbReference type="InterPro" id="IPR003343">
    <property type="entry name" value="Big_2"/>
</dbReference>
<evidence type="ECO:0000256" key="1">
    <source>
        <dbReference type="SAM" id="SignalP"/>
    </source>
</evidence>
<dbReference type="Pfam" id="PF01345">
    <property type="entry name" value="DUF11"/>
    <property type="match status" value="1"/>
</dbReference>
<dbReference type="SMART" id="SM00635">
    <property type="entry name" value="BID_2"/>
    <property type="match status" value="2"/>
</dbReference>
<dbReference type="PATRIC" id="fig|931276.5.peg.3663"/>
<dbReference type="EMBL" id="CP004121">
    <property type="protein sequence ID" value="AGF57396.1"/>
    <property type="molecule type" value="Genomic_DNA"/>
</dbReference>
<dbReference type="OrthoDB" id="1890305at2"/>
<feature type="domain" description="BIG2" evidence="2">
    <location>
        <begin position="253"/>
        <end position="328"/>
    </location>
</feature>
<dbReference type="InterPro" id="IPR001434">
    <property type="entry name" value="OmcB-like_DUF11"/>
</dbReference>
<name>M1MRL9_9CLOT</name>
<keyword evidence="4" id="KW-1185">Reference proteome</keyword>